<reference evidence="1 2" key="1">
    <citation type="journal article" date="2015" name="Nature">
        <title>rRNA introns, odd ribosomes, and small enigmatic genomes across a large radiation of phyla.</title>
        <authorList>
            <person name="Brown C.T."/>
            <person name="Hug L.A."/>
            <person name="Thomas B.C."/>
            <person name="Sharon I."/>
            <person name="Castelle C.J."/>
            <person name="Singh A."/>
            <person name="Wilkins M.J."/>
            <person name="Williams K.H."/>
            <person name="Banfield J.F."/>
        </authorList>
    </citation>
    <scope>NUCLEOTIDE SEQUENCE [LARGE SCALE GENOMIC DNA]</scope>
</reference>
<proteinExistence type="predicted"/>
<evidence type="ECO:0000313" key="2">
    <source>
        <dbReference type="Proteomes" id="UP000034163"/>
    </source>
</evidence>
<protein>
    <submittedName>
        <fullName evidence="1">Uncharacterized protein</fullName>
    </submittedName>
</protein>
<gene>
    <name evidence="1" type="ORF">UU72_C0001G0089</name>
</gene>
<evidence type="ECO:0000313" key="1">
    <source>
        <dbReference type="EMBL" id="KKS17605.1"/>
    </source>
</evidence>
<dbReference type="AlphaFoldDB" id="A0A0G0WY05"/>
<sequence length="178" mass="19215">MKKYATTILIVATIFVVSYLVLTQIQLNPSINTGPSVVDSVEEVTENVPADALITGSVVGDLCYPSSFLPSGSIDAKNVNTGEMFNMEYPGSTEGGANNYIYELPVGTYILRYITKVDPESEVTLSGYHTNECPTGSEGTCSDTGIRTHKNVQVSASKITEEVDLCDFYYAPGSEPQF</sequence>
<comment type="caution">
    <text evidence="1">The sequence shown here is derived from an EMBL/GenBank/DDBJ whole genome shotgun (WGS) entry which is preliminary data.</text>
</comment>
<dbReference type="EMBL" id="LCBS01000001">
    <property type="protein sequence ID" value="KKS17605.1"/>
    <property type="molecule type" value="Genomic_DNA"/>
</dbReference>
<accession>A0A0G0WY05</accession>
<organism evidence="1 2">
    <name type="scientific">candidate division WWE3 bacterium GW2011_GWB1_41_6</name>
    <dbReference type="NCBI Taxonomy" id="1619112"/>
    <lineage>
        <taxon>Bacteria</taxon>
        <taxon>Katanobacteria</taxon>
    </lineage>
</organism>
<dbReference type="Proteomes" id="UP000034163">
    <property type="component" value="Unassembled WGS sequence"/>
</dbReference>
<name>A0A0G0WY05_UNCKA</name>